<reference evidence="4" key="1">
    <citation type="journal article" date="2018" name="Nat. Microbiol.">
        <title>Leveraging single-cell genomics to expand the fungal tree of life.</title>
        <authorList>
            <person name="Ahrendt S.R."/>
            <person name="Quandt C.A."/>
            <person name="Ciobanu D."/>
            <person name="Clum A."/>
            <person name="Salamov A."/>
            <person name="Andreopoulos B."/>
            <person name="Cheng J.F."/>
            <person name="Woyke T."/>
            <person name="Pelin A."/>
            <person name="Henrissat B."/>
            <person name="Reynolds N.K."/>
            <person name="Benny G.L."/>
            <person name="Smith M.E."/>
            <person name="James T.Y."/>
            <person name="Grigoriev I.V."/>
        </authorList>
    </citation>
    <scope>NUCLEOTIDE SEQUENCE [LARGE SCALE GENOMIC DNA]</scope>
</reference>
<keyword evidence="4" id="KW-1185">Reference proteome</keyword>
<proteinExistence type="inferred from homology"/>
<dbReference type="Gene3D" id="3.40.30.10">
    <property type="entry name" value="Glutaredoxin"/>
    <property type="match status" value="1"/>
</dbReference>
<evidence type="ECO:0000313" key="3">
    <source>
        <dbReference type="EMBL" id="RKO88900.1"/>
    </source>
</evidence>
<name>A0A4P9WD79_9FUNG</name>
<feature type="domain" description="Phosducin" evidence="2">
    <location>
        <begin position="54"/>
        <end position="196"/>
    </location>
</feature>
<dbReference type="PANTHER" id="PTHR45809">
    <property type="entry name" value="VIRAL IAP-ASSOCIATED FACTOR HOMOLOG"/>
    <property type="match status" value="1"/>
</dbReference>
<feature type="non-terminal residue" evidence="3">
    <location>
        <position position="1"/>
    </location>
</feature>
<dbReference type="CDD" id="cd02988">
    <property type="entry name" value="Phd_like_VIAF"/>
    <property type="match status" value="1"/>
</dbReference>
<evidence type="ECO:0000256" key="1">
    <source>
        <dbReference type="ARBA" id="ARBA00009686"/>
    </source>
</evidence>
<dbReference type="SUPFAM" id="SSF52833">
    <property type="entry name" value="Thioredoxin-like"/>
    <property type="match status" value="1"/>
</dbReference>
<comment type="similarity">
    <text evidence="1">Belongs to the phosducin family.</text>
</comment>
<dbReference type="InterPro" id="IPR036249">
    <property type="entry name" value="Thioredoxin-like_sf"/>
</dbReference>
<dbReference type="AlphaFoldDB" id="A0A4P9WD79"/>
<dbReference type="InterPro" id="IPR051498">
    <property type="entry name" value="Phosducin-like_chap/apop_reg"/>
</dbReference>
<accession>A0A4P9WD79</accession>
<evidence type="ECO:0000259" key="2">
    <source>
        <dbReference type="Pfam" id="PF02114"/>
    </source>
</evidence>
<dbReference type="GO" id="GO:0006457">
    <property type="term" value="P:protein folding"/>
    <property type="evidence" value="ECO:0007669"/>
    <property type="project" value="TreeGrafter"/>
</dbReference>
<dbReference type="OrthoDB" id="45518at2759"/>
<gene>
    <name evidence="3" type="ORF">BDK51DRAFT_13752</name>
</gene>
<dbReference type="InterPro" id="IPR024253">
    <property type="entry name" value="Phosducin_thioredoxin-like_dom"/>
</dbReference>
<evidence type="ECO:0000313" key="4">
    <source>
        <dbReference type="Proteomes" id="UP000269721"/>
    </source>
</evidence>
<sequence length="210" mass="23435">EWNDVLRDKGILPAKPKEPEITEEDLEAMIDKAVRAKYGEKDIEDRDLDELDELEDEEDERVLESYRRARIAEMQATASREKYGTVTQISKPDFVTEVTEASKTVFVVVHLFQNHLPACKLLNALLDRIAARHKATKFLKIIADQCIKDYPDRNCPSLLVYGEGDIKANLVGMAQFGGMAATVGSVEEVLRRSGAIGEGPKVKGGDEESE</sequence>
<dbReference type="EMBL" id="KZ996413">
    <property type="protein sequence ID" value="RKO88900.1"/>
    <property type="molecule type" value="Genomic_DNA"/>
</dbReference>
<organism evidence="3 4">
    <name type="scientific">Blyttiomyces helicus</name>
    <dbReference type="NCBI Taxonomy" id="388810"/>
    <lineage>
        <taxon>Eukaryota</taxon>
        <taxon>Fungi</taxon>
        <taxon>Fungi incertae sedis</taxon>
        <taxon>Chytridiomycota</taxon>
        <taxon>Chytridiomycota incertae sedis</taxon>
        <taxon>Chytridiomycetes</taxon>
        <taxon>Chytridiomycetes incertae sedis</taxon>
        <taxon>Blyttiomyces</taxon>
    </lineage>
</organism>
<protein>
    <submittedName>
        <fullName evidence="3">Thioredoxin-like protein</fullName>
    </submittedName>
</protein>
<dbReference type="PANTHER" id="PTHR45809:SF3">
    <property type="entry name" value="VIRAL IAP-ASSOCIATED FACTOR HOMOLOG"/>
    <property type="match status" value="1"/>
</dbReference>
<feature type="non-terminal residue" evidence="3">
    <location>
        <position position="210"/>
    </location>
</feature>
<dbReference type="Proteomes" id="UP000269721">
    <property type="component" value="Unassembled WGS sequence"/>
</dbReference>
<dbReference type="Pfam" id="PF02114">
    <property type="entry name" value="Phosducin"/>
    <property type="match status" value="1"/>
</dbReference>
<dbReference type="GO" id="GO:0005737">
    <property type="term" value="C:cytoplasm"/>
    <property type="evidence" value="ECO:0007669"/>
    <property type="project" value="TreeGrafter"/>
</dbReference>